<dbReference type="AlphaFoldDB" id="A0A6M1T1E1"/>
<dbReference type="Pfam" id="PF08327">
    <property type="entry name" value="AHSA1"/>
    <property type="match status" value="1"/>
</dbReference>
<reference evidence="3 4" key="1">
    <citation type="submission" date="2020-02" db="EMBL/GenBank/DDBJ databases">
        <title>Balneolaceae bacterium YR4-1, complete genome.</title>
        <authorList>
            <person name="Li Y."/>
            <person name="Wu S."/>
        </authorList>
    </citation>
    <scope>NUCLEOTIDE SEQUENCE [LARGE SCALE GENOMIC DNA]</scope>
    <source>
        <strain evidence="3 4">YR4-1</strain>
    </source>
</reference>
<feature type="domain" description="Activator of Hsp90 ATPase homologue 1/2-like C-terminal" evidence="2">
    <location>
        <begin position="32"/>
        <end position="165"/>
    </location>
</feature>
<evidence type="ECO:0000313" key="3">
    <source>
        <dbReference type="EMBL" id="NGP77916.1"/>
    </source>
</evidence>
<protein>
    <submittedName>
        <fullName evidence="3">SRPBCC family protein</fullName>
    </submittedName>
</protein>
<name>A0A6M1T1E1_9BACT</name>
<proteinExistence type="inferred from homology"/>
<dbReference type="SUPFAM" id="SSF55961">
    <property type="entry name" value="Bet v1-like"/>
    <property type="match status" value="1"/>
</dbReference>
<evidence type="ECO:0000259" key="2">
    <source>
        <dbReference type="Pfam" id="PF08327"/>
    </source>
</evidence>
<comment type="similarity">
    <text evidence="1">Belongs to the AHA1 family.</text>
</comment>
<gene>
    <name evidence="3" type="ORF">G3570_14805</name>
</gene>
<accession>A0A6M1T1E1</accession>
<dbReference type="InterPro" id="IPR013538">
    <property type="entry name" value="ASHA1/2-like_C"/>
</dbReference>
<organism evidence="3 4">
    <name type="scientific">Halalkalibaculum roseum</name>
    <dbReference type="NCBI Taxonomy" id="2709311"/>
    <lineage>
        <taxon>Bacteria</taxon>
        <taxon>Pseudomonadati</taxon>
        <taxon>Balneolota</taxon>
        <taxon>Balneolia</taxon>
        <taxon>Balneolales</taxon>
        <taxon>Balneolaceae</taxon>
        <taxon>Halalkalibaculum</taxon>
    </lineage>
</organism>
<comment type="caution">
    <text evidence="3">The sequence shown here is derived from an EMBL/GenBank/DDBJ whole genome shotgun (WGS) entry which is preliminary data.</text>
</comment>
<dbReference type="EMBL" id="JAALLT010000004">
    <property type="protein sequence ID" value="NGP77916.1"/>
    <property type="molecule type" value="Genomic_DNA"/>
</dbReference>
<dbReference type="Proteomes" id="UP000473278">
    <property type="component" value="Unassembled WGS sequence"/>
</dbReference>
<dbReference type="Gene3D" id="3.30.530.20">
    <property type="match status" value="1"/>
</dbReference>
<keyword evidence="4" id="KW-1185">Reference proteome</keyword>
<dbReference type="CDD" id="cd08899">
    <property type="entry name" value="SRPBCC_CalC_Aha1-like_6"/>
    <property type="match status" value="1"/>
</dbReference>
<evidence type="ECO:0000256" key="1">
    <source>
        <dbReference type="ARBA" id="ARBA00006817"/>
    </source>
</evidence>
<sequence>MDDNKKKAHAADSYGEMIETETIRFERLLPRPIERVWDYLTDSDKRGKWLASGKMDSRVGGTVELIFKHDNLSKHPDPIPDKYKDFGEVSTMQGTITNYDPPYLLSYTWGEASGTDSEVTFELTEEADKVRLVLTHRKIGDDPEQLIGIAAGWHTHLNILTNRLEGVEPKGFWSVHIAFEEEYKHRLKL</sequence>
<dbReference type="RefSeq" id="WP_165143611.1">
    <property type="nucleotide sequence ID" value="NZ_JAALLT010000004.1"/>
</dbReference>
<dbReference type="InterPro" id="IPR023393">
    <property type="entry name" value="START-like_dom_sf"/>
</dbReference>
<evidence type="ECO:0000313" key="4">
    <source>
        <dbReference type="Proteomes" id="UP000473278"/>
    </source>
</evidence>